<feature type="domain" description="Peptidase M20 dimerisation" evidence="2">
    <location>
        <begin position="173"/>
        <end position="260"/>
    </location>
</feature>
<sequence length="395" mass="41951">MMDPKQKIAAAVERLAPELIALSHEVHAHPELGMQERQAVAWQKTLLEKYGFVVENPCCGLDTAYRAVKGTLGKGPQIGFLSEYDALNGLGHACGHNMICAASCGAAIALAETLEGREGAVVLFGTPAEETSGGKIAMADAGAFDGLDCAMMFHPNPSENLVGAGSLAVTDVFVEFHGTSAHSSRPALGVNALTSTLHLFAAVNAQLHLWPNKSKINGIVTAGGTAPNIIPEFSACAFSMRAEKLNQLRPMYADLERLARAAAAMTGAELKIAHTPFCSERYPNRPLDEAFKANMEELGEPMSWPEPDRMSGSSDIGNVSVRTPSIHPYLSLHAPGVGGHTPELREAAVSRRADEVVLLAAKGLSMTGLDVFQSPDLRAAMKADFERNALPNRAC</sequence>
<dbReference type="GO" id="GO:0016805">
    <property type="term" value="F:dipeptidase activity"/>
    <property type="evidence" value="ECO:0007669"/>
    <property type="project" value="InterPro"/>
</dbReference>
<dbReference type="InterPro" id="IPR017144">
    <property type="entry name" value="Xaa-Arg_dipeptidase"/>
</dbReference>
<dbReference type="GO" id="GO:0071713">
    <property type="term" value="F:para-aminobenzoyl-glutamate hydrolase activity"/>
    <property type="evidence" value="ECO:0007669"/>
    <property type="project" value="TreeGrafter"/>
</dbReference>
<keyword evidence="4" id="KW-1185">Reference proteome</keyword>
<dbReference type="InterPro" id="IPR036264">
    <property type="entry name" value="Bact_exopeptidase_dim_dom"/>
</dbReference>
<dbReference type="SUPFAM" id="SSF53187">
    <property type="entry name" value="Zn-dependent exopeptidases"/>
    <property type="match status" value="1"/>
</dbReference>
<dbReference type="Gene3D" id="3.40.630.10">
    <property type="entry name" value="Zn peptidases"/>
    <property type="match status" value="1"/>
</dbReference>
<organism evidence="3 4">
    <name type="scientific">Pyramidobacter porci</name>
    <dbReference type="NCBI Taxonomy" id="2605789"/>
    <lineage>
        <taxon>Bacteria</taxon>
        <taxon>Thermotogati</taxon>
        <taxon>Synergistota</taxon>
        <taxon>Synergistia</taxon>
        <taxon>Synergistales</taxon>
        <taxon>Dethiosulfovibrionaceae</taxon>
        <taxon>Pyramidobacter</taxon>
    </lineage>
</organism>
<dbReference type="EMBL" id="VUNH01000010">
    <property type="protein sequence ID" value="MST56234.1"/>
    <property type="molecule type" value="Genomic_DNA"/>
</dbReference>
<dbReference type="GO" id="GO:0046657">
    <property type="term" value="P:folic acid catabolic process"/>
    <property type="evidence" value="ECO:0007669"/>
    <property type="project" value="TreeGrafter"/>
</dbReference>
<evidence type="ECO:0000256" key="1">
    <source>
        <dbReference type="PIRNR" id="PIRNR037226"/>
    </source>
</evidence>
<reference evidence="3 4" key="1">
    <citation type="submission" date="2019-08" db="EMBL/GenBank/DDBJ databases">
        <title>In-depth cultivation of the pig gut microbiome towards novel bacterial diversity and tailored functional studies.</title>
        <authorList>
            <person name="Wylensek D."/>
            <person name="Hitch T.C.A."/>
            <person name="Clavel T."/>
        </authorList>
    </citation>
    <scope>NUCLEOTIDE SEQUENCE [LARGE SCALE GENOMIC DNA]</scope>
    <source>
        <strain evidence="3 4">SM-530-WT-4B</strain>
    </source>
</reference>
<protein>
    <recommendedName>
        <fullName evidence="1">Peptidase M20 domain-containing protein 2</fullName>
    </recommendedName>
</protein>
<dbReference type="GO" id="GO:0005737">
    <property type="term" value="C:cytoplasm"/>
    <property type="evidence" value="ECO:0007669"/>
    <property type="project" value="TreeGrafter"/>
</dbReference>
<comment type="similarity">
    <text evidence="1">Belongs to the peptidase M20A family.</text>
</comment>
<dbReference type="PANTHER" id="PTHR30575:SF0">
    <property type="entry name" value="XAA-ARG DIPEPTIDASE"/>
    <property type="match status" value="1"/>
</dbReference>
<evidence type="ECO:0000313" key="4">
    <source>
        <dbReference type="Proteomes" id="UP000473699"/>
    </source>
</evidence>
<dbReference type="Gene3D" id="3.30.70.360">
    <property type="match status" value="1"/>
</dbReference>
<dbReference type="InterPro" id="IPR052030">
    <property type="entry name" value="Peptidase_M20/M20A_hydrolases"/>
</dbReference>
<dbReference type="Proteomes" id="UP000473699">
    <property type="component" value="Unassembled WGS sequence"/>
</dbReference>
<dbReference type="InterPro" id="IPR002933">
    <property type="entry name" value="Peptidase_M20"/>
</dbReference>
<dbReference type="InterPro" id="IPR011650">
    <property type="entry name" value="Peptidase_M20_dimer"/>
</dbReference>
<dbReference type="Pfam" id="PF01546">
    <property type="entry name" value="Peptidase_M20"/>
    <property type="match status" value="1"/>
</dbReference>
<comment type="caution">
    <text evidence="3">The sequence shown here is derived from an EMBL/GenBank/DDBJ whole genome shotgun (WGS) entry which is preliminary data.</text>
</comment>
<dbReference type="Pfam" id="PF07687">
    <property type="entry name" value="M20_dimer"/>
    <property type="match status" value="1"/>
</dbReference>
<dbReference type="PANTHER" id="PTHR30575">
    <property type="entry name" value="PEPTIDASE M20"/>
    <property type="match status" value="1"/>
</dbReference>
<dbReference type="AlphaFoldDB" id="A0A6L5YD17"/>
<evidence type="ECO:0000313" key="3">
    <source>
        <dbReference type="EMBL" id="MST56234.1"/>
    </source>
</evidence>
<gene>
    <name evidence="3" type="ORF">FYJ74_09345</name>
</gene>
<dbReference type="SUPFAM" id="SSF55031">
    <property type="entry name" value="Bacterial exopeptidase dimerisation domain"/>
    <property type="match status" value="1"/>
</dbReference>
<proteinExistence type="inferred from homology"/>
<evidence type="ECO:0000259" key="2">
    <source>
        <dbReference type="Pfam" id="PF07687"/>
    </source>
</evidence>
<name>A0A6L5YD17_9BACT</name>
<accession>A0A6L5YD17</accession>
<dbReference type="NCBIfam" id="TIGR01891">
    <property type="entry name" value="amidohydrolases"/>
    <property type="match status" value="1"/>
</dbReference>
<dbReference type="InterPro" id="IPR017439">
    <property type="entry name" value="Amidohydrolase"/>
</dbReference>
<dbReference type="PIRSF" id="PIRSF037226">
    <property type="entry name" value="Amidohydrolase_ACY1L2_prd"/>
    <property type="match status" value="1"/>
</dbReference>